<protein>
    <submittedName>
        <fullName evidence="1">Cytochrome P450</fullName>
    </submittedName>
</protein>
<evidence type="ECO:0000313" key="2">
    <source>
        <dbReference type="Proteomes" id="UP000799755"/>
    </source>
</evidence>
<comment type="caution">
    <text evidence="1">The sequence shown here is derived from an EMBL/GenBank/DDBJ whole genome shotgun (WGS) entry which is preliminary data.</text>
</comment>
<organism evidence="1 2">
    <name type="scientific">Lindgomyces ingoldianus</name>
    <dbReference type="NCBI Taxonomy" id="673940"/>
    <lineage>
        <taxon>Eukaryota</taxon>
        <taxon>Fungi</taxon>
        <taxon>Dikarya</taxon>
        <taxon>Ascomycota</taxon>
        <taxon>Pezizomycotina</taxon>
        <taxon>Dothideomycetes</taxon>
        <taxon>Pleosporomycetidae</taxon>
        <taxon>Pleosporales</taxon>
        <taxon>Lindgomycetaceae</taxon>
        <taxon>Lindgomyces</taxon>
    </lineage>
</organism>
<keyword evidence="2" id="KW-1185">Reference proteome</keyword>
<dbReference type="Proteomes" id="UP000799755">
    <property type="component" value="Unassembled WGS sequence"/>
</dbReference>
<proteinExistence type="predicted"/>
<accession>A0ACB6QMZ5</accession>
<sequence>MNIIASQFPYSWAFSALSVIYAIFKLVRFGCREKHLPPGPPTYPIVGNAHLVVDKNLYKKPVHPFKDWSEQYGEVYSLKIGRGTMIVHSRRAVYDLIDKRSALYSARPDDEQFRTALKNENIANMDADPGWRAQRKMTARFLAPSKLDGDLGKISEAEVTTLMHDLLVCPEDFSKHIDRSTASFSAIALFGQRAKSHDDFWAKGVYKAMEALNRAISPGTYFPSEQFPIFKLIPKRWNPAHLRAEEGFSIPTKIWTEARERIESRRNQGDKRESLMDQLLDGRTKLDVPFHGTKLANFVGALMQGAAETGALAMRTNIMFLATHPWVQDKAQIQLDALCGVDRVPTFADFKDLPYINCIMKEGLRIRPVVPTGIPHRCSQGNWYEGMLIPKDATIIIPHWALSHSQYDDPDTYNPDRYLNHPGLATDYAGCSDYQNRDHYAYGAGRRICAGIQLAERIQWRMLARLLWAFRIEHAVDEKTGEKIEIDPEAFEDKLIAGPMPFQVQFTPRSQRHVEVIKSELEDVSELLRKWE</sequence>
<gene>
    <name evidence="1" type="ORF">BDR25DRAFT_373501</name>
</gene>
<name>A0ACB6QMZ5_9PLEO</name>
<dbReference type="EMBL" id="MU003516">
    <property type="protein sequence ID" value="KAF2468389.1"/>
    <property type="molecule type" value="Genomic_DNA"/>
</dbReference>
<reference evidence="1" key="1">
    <citation type="journal article" date="2020" name="Stud. Mycol.">
        <title>101 Dothideomycetes genomes: a test case for predicting lifestyles and emergence of pathogens.</title>
        <authorList>
            <person name="Haridas S."/>
            <person name="Albert R."/>
            <person name="Binder M."/>
            <person name="Bloem J."/>
            <person name="Labutti K."/>
            <person name="Salamov A."/>
            <person name="Andreopoulos B."/>
            <person name="Baker S."/>
            <person name="Barry K."/>
            <person name="Bills G."/>
            <person name="Bluhm B."/>
            <person name="Cannon C."/>
            <person name="Castanera R."/>
            <person name="Culley D."/>
            <person name="Daum C."/>
            <person name="Ezra D."/>
            <person name="Gonzalez J."/>
            <person name="Henrissat B."/>
            <person name="Kuo A."/>
            <person name="Liang C."/>
            <person name="Lipzen A."/>
            <person name="Lutzoni F."/>
            <person name="Magnuson J."/>
            <person name="Mondo S."/>
            <person name="Nolan M."/>
            <person name="Ohm R."/>
            <person name="Pangilinan J."/>
            <person name="Park H.-J."/>
            <person name="Ramirez L."/>
            <person name="Alfaro M."/>
            <person name="Sun H."/>
            <person name="Tritt A."/>
            <person name="Yoshinaga Y."/>
            <person name="Zwiers L.-H."/>
            <person name="Turgeon B."/>
            <person name="Goodwin S."/>
            <person name="Spatafora J."/>
            <person name="Crous P."/>
            <person name="Grigoriev I."/>
        </authorList>
    </citation>
    <scope>NUCLEOTIDE SEQUENCE</scope>
    <source>
        <strain evidence="1">ATCC 200398</strain>
    </source>
</reference>
<evidence type="ECO:0000313" key="1">
    <source>
        <dbReference type="EMBL" id="KAF2468389.1"/>
    </source>
</evidence>